<evidence type="ECO:0000313" key="10">
    <source>
        <dbReference type="Proteomes" id="UP000595859"/>
    </source>
</evidence>
<evidence type="ECO:0000313" key="9">
    <source>
        <dbReference type="Proteomes" id="UP000256409"/>
    </source>
</evidence>
<evidence type="ECO:0000256" key="1">
    <source>
        <dbReference type="SAM" id="Coils"/>
    </source>
</evidence>
<evidence type="ECO:0000313" key="4">
    <source>
        <dbReference type="EMBL" id="PWZ98938.1"/>
    </source>
</evidence>
<dbReference type="Proteomes" id="UP000246800">
    <property type="component" value="Unassembled WGS sequence"/>
</dbReference>
<reference evidence="2 11" key="4">
    <citation type="submission" date="2018-11" db="EMBL/GenBank/DDBJ databases">
        <authorList>
            <consortium name="Veterinary Laboratory Investigation and Response Network"/>
        </authorList>
    </citation>
    <scope>NUCLEOTIDE SEQUENCE [LARGE SCALE GENOMIC DNA]</scope>
    <source>
        <strain evidence="2 11">SPSE-18-VL-LA-PA-Ryan-0021</strain>
    </source>
</reference>
<reference evidence="6" key="2">
    <citation type="journal article" date="2018" name="Vet. Microbiol.">
        <title>Methicillin-resistant staphylococci amongst veterinary personnel, personnel-owned pets, patients and the hospital environment of two small animal veterinary hospitals.</title>
        <authorList>
            <person name="Worthing K.A."/>
            <person name="Brown J."/>
            <person name="Gerber L."/>
            <person name="Abraham S."/>
            <person name="Trott D."/>
            <person name="Norris J.M."/>
        </authorList>
    </citation>
    <scope>NUCLEOTIDE SEQUENCE</scope>
    <source>
        <strain evidence="6">ST496-2</strain>
    </source>
</reference>
<reference evidence="9" key="3">
    <citation type="journal article" date="2018" name="Vet. Microbiol.">
        <title>Molecular epidemiology of methicillin-resistant staphylococci amongst veterinary personnel, personnel-owned pets, patients and the hospital environment of two companion animal veterinary hospitals.</title>
        <authorList>
            <person name="Worthing K.A."/>
            <person name="Brown J."/>
            <person name="Gerber L."/>
            <person name="Abraham S."/>
            <person name="Trott D."/>
            <person name="Norris J.M."/>
        </authorList>
    </citation>
    <scope>NUCLEOTIDE SEQUENCE [LARGE SCALE GENOMIC DNA]</scope>
    <source>
        <strain evidence="9">ST496-2</strain>
    </source>
</reference>
<dbReference type="Proteomes" id="UP000600220">
    <property type="component" value="Unassembled WGS sequence"/>
</dbReference>
<evidence type="ECO:0000313" key="3">
    <source>
        <dbReference type="EMBL" id="PWZ76175.1"/>
    </source>
</evidence>
<dbReference type="EMBL" id="QQPC01000035">
    <property type="protein sequence ID" value="REA81889.1"/>
    <property type="molecule type" value="Genomic_DNA"/>
</dbReference>
<dbReference type="EMBL" id="QEIV01000439">
    <property type="protein sequence ID" value="PWZ98938.1"/>
    <property type="molecule type" value="Genomic_DNA"/>
</dbReference>
<evidence type="ECO:0000313" key="2">
    <source>
        <dbReference type="EMBL" id="EGQ4384345.1"/>
    </source>
</evidence>
<dbReference type="OrthoDB" id="2412958at2"/>
<accession>A0A161W7A4</accession>
<evidence type="ECO:0000313" key="8">
    <source>
        <dbReference type="Proteomes" id="UP000246800"/>
    </source>
</evidence>
<dbReference type="Proteomes" id="UP000256409">
    <property type="component" value="Unassembled WGS sequence"/>
</dbReference>
<gene>
    <name evidence="3" type="ORF">DD902_03320</name>
    <name evidence="4" type="ORF">DD924_05370</name>
    <name evidence="6" type="ORF">DV961_06645</name>
    <name evidence="2" type="ORF">EGV54_04470</name>
    <name evidence="5" type="ORF">JGZ15_07365</name>
</gene>
<name>A0A161W7A4_STAPS</name>
<dbReference type="Proteomes" id="UP000595859">
    <property type="component" value="Chromosome"/>
</dbReference>
<dbReference type="EMBL" id="AAXKXX010000004">
    <property type="protein sequence ID" value="EGQ4384345.1"/>
    <property type="molecule type" value="Genomic_DNA"/>
</dbReference>
<reference evidence="5 10" key="5">
    <citation type="submission" date="2020-12" db="EMBL/GenBank/DDBJ databases">
        <title>Whole genome sequencing and de novo assembly of Staphylococcus pseudintermedius: a novel pangenome approach to unravel pathogenesis of canine pyoderma.</title>
        <authorList>
            <person name="Ferrer L."/>
            <person name="Perez D."/>
            <person name="Fonticoba R."/>
            <person name="Vines J."/>
            <person name="Fabregas N."/>
            <person name="Madronero S."/>
            <person name="Meroni G."/>
            <person name="Martino P."/>
            <person name="Martinez S."/>
            <person name="Cusco A."/>
            <person name="Migura L."/>
            <person name="Francino O."/>
        </authorList>
    </citation>
    <scope>NUCLEOTIDE SEQUENCE [LARGE SCALE GENOMIC DNA]</scope>
    <source>
        <strain evidence="5 10">HSP080</strain>
    </source>
</reference>
<dbReference type="EMBL" id="QEIT01000017">
    <property type="protein sequence ID" value="PWZ76175.1"/>
    <property type="molecule type" value="Genomic_DNA"/>
</dbReference>
<feature type="coiled-coil region" evidence="1">
    <location>
        <begin position="15"/>
        <end position="42"/>
    </location>
</feature>
<keyword evidence="1" id="KW-0175">Coiled coil</keyword>
<dbReference type="STRING" id="937773.SPSINT_0972"/>
<keyword evidence="11" id="KW-1185">Reference proteome</keyword>
<evidence type="ECO:0000313" key="6">
    <source>
        <dbReference type="EMBL" id="REA81889.1"/>
    </source>
</evidence>
<evidence type="ECO:0000313" key="11">
    <source>
        <dbReference type="Proteomes" id="UP000600220"/>
    </source>
</evidence>
<evidence type="ECO:0000313" key="7">
    <source>
        <dbReference type="Proteomes" id="UP000246351"/>
    </source>
</evidence>
<dbReference type="EMBL" id="CP066884">
    <property type="protein sequence ID" value="QQM97345.1"/>
    <property type="molecule type" value="Genomic_DNA"/>
</dbReference>
<dbReference type="AlphaFoldDB" id="A0A161W7A4"/>
<protein>
    <submittedName>
        <fullName evidence="6">Uncharacterized protein</fullName>
    </submittedName>
</protein>
<dbReference type="RefSeq" id="WP_015729039.1">
    <property type="nucleotide sequence ID" value="NZ_AP019372.1"/>
</dbReference>
<dbReference type="eggNOG" id="ENOG5030EVZ">
    <property type="taxonomic scope" value="Bacteria"/>
</dbReference>
<sequence length="91" mass="10790">MDETLRKLYKVLVHFEEKEVEITEDEAKLKKIKEEIEENLNISIEDEQQADLIRLLKEHQFVVESTEDEQKIVQVPMDDDTQISFQVNDEG</sequence>
<reference evidence="7 8" key="1">
    <citation type="journal article" date="2018" name="Vet. Microbiol.">
        <title>Clonal diversity and geographic distribution of methicillin-resistant Staphylococcus pseudintermedius from Australian animals: Discovery of novel sequence types.</title>
        <authorList>
            <person name="Worthing K.A."/>
            <person name="Abraham S."/>
            <person name="Coombs G.W."/>
            <person name="Pang S."/>
            <person name="Saputra S."/>
            <person name="Jordan D."/>
            <person name="Trott D.J."/>
            <person name="Norris J.M."/>
        </authorList>
    </citation>
    <scope>NUCLEOTIDE SEQUENCE [LARGE SCALE GENOMIC DNA]</scope>
    <source>
        <strain evidence="3 8">ST525 1</strain>
        <strain evidence="4 7">ST71 3</strain>
    </source>
</reference>
<dbReference type="Proteomes" id="UP000246351">
    <property type="component" value="Unassembled WGS sequence"/>
</dbReference>
<evidence type="ECO:0000313" key="5">
    <source>
        <dbReference type="EMBL" id="QQM97345.1"/>
    </source>
</evidence>
<organism evidence="6 9">
    <name type="scientific">Staphylococcus pseudintermedius</name>
    <dbReference type="NCBI Taxonomy" id="283734"/>
    <lineage>
        <taxon>Bacteria</taxon>
        <taxon>Bacillati</taxon>
        <taxon>Bacillota</taxon>
        <taxon>Bacilli</taxon>
        <taxon>Bacillales</taxon>
        <taxon>Staphylococcaceae</taxon>
        <taxon>Staphylococcus</taxon>
        <taxon>Staphylococcus intermedius group</taxon>
    </lineage>
</organism>
<proteinExistence type="predicted"/>